<dbReference type="RefSeq" id="WP_064515751.1">
    <property type="nucleotide sequence ID" value="NZ_LXEP01000026.1"/>
</dbReference>
<dbReference type="InterPro" id="IPR035093">
    <property type="entry name" value="RelE/ParE_toxin_dom_sf"/>
</dbReference>
<organism evidence="2 3">
    <name type="scientific">Buttiauxella gaviniae ATCC 51604</name>
    <dbReference type="NCBI Taxonomy" id="1354253"/>
    <lineage>
        <taxon>Bacteria</taxon>
        <taxon>Pseudomonadati</taxon>
        <taxon>Pseudomonadota</taxon>
        <taxon>Gammaproteobacteria</taxon>
        <taxon>Enterobacterales</taxon>
        <taxon>Enterobacteriaceae</taxon>
        <taxon>Buttiauxella</taxon>
    </lineage>
</organism>
<proteinExistence type="predicted"/>
<protein>
    <submittedName>
        <fullName evidence="2">Plasmid stabilization system</fullName>
    </submittedName>
</protein>
<dbReference type="Proteomes" id="UP000078504">
    <property type="component" value="Unassembled WGS sequence"/>
</dbReference>
<evidence type="ECO:0000313" key="3">
    <source>
        <dbReference type="Proteomes" id="UP000078504"/>
    </source>
</evidence>
<comment type="caution">
    <text evidence="2">The sequence shown here is derived from an EMBL/GenBank/DDBJ whole genome shotgun (WGS) entry which is preliminary data.</text>
</comment>
<name>A0A1B7HWQ1_9ENTR</name>
<evidence type="ECO:0000313" key="2">
    <source>
        <dbReference type="EMBL" id="OAT20110.1"/>
    </source>
</evidence>
<accession>A0A1B7HWQ1</accession>
<sequence length="98" mass="11370">MRTVELTPKAQEDLESIWLYSFERYGEAKADYYITRFSDIFSVLSAHNLGTLRPELGDGICSLPVEQHVIFFLYARTSITVIRILSHAQDATRHLSWY</sequence>
<evidence type="ECO:0000256" key="1">
    <source>
        <dbReference type="ARBA" id="ARBA00022649"/>
    </source>
</evidence>
<dbReference type="Gene3D" id="3.30.2310.20">
    <property type="entry name" value="RelE-like"/>
    <property type="match status" value="1"/>
</dbReference>
<keyword evidence="1" id="KW-1277">Toxin-antitoxin system</keyword>
<reference evidence="2 3" key="1">
    <citation type="submission" date="2016-04" db="EMBL/GenBank/DDBJ databases">
        <title>ATOL: Assembling a taxonomically balanced genome-scale reconstruction of the evolutionary history of the Enterobacteriaceae.</title>
        <authorList>
            <person name="Plunkett G.III."/>
            <person name="Neeno-Eckwall E.C."/>
            <person name="Glasner J.D."/>
            <person name="Perna N.T."/>
        </authorList>
    </citation>
    <scope>NUCLEOTIDE SEQUENCE [LARGE SCALE GENOMIC DNA]</scope>
    <source>
        <strain evidence="2 3">ATCC 51604</strain>
    </source>
</reference>
<dbReference type="AlphaFoldDB" id="A0A1B7HWQ1"/>
<dbReference type="PATRIC" id="fig|1354253.4.peg.2684"/>
<dbReference type="Pfam" id="PF05016">
    <property type="entry name" value="ParE_toxin"/>
    <property type="match status" value="1"/>
</dbReference>
<dbReference type="EMBL" id="LXEP01000026">
    <property type="protein sequence ID" value="OAT20110.1"/>
    <property type="molecule type" value="Genomic_DNA"/>
</dbReference>
<gene>
    <name evidence="2" type="ORF">M977_02640</name>
</gene>
<dbReference type="InterPro" id="IPR007712">
    <property type="entry name" value="RelE/ParE_toxin"/>
</dbReference>